<comment type="function">
    <text evidence="5">CzcA and CzcB together would act in zinc efflux nearly as effectively as the complete czc efflux system (CzcABC). The CzcB protein is thought to funnel zinc cations to the CzcA transport protein.</text>
</comment>
<dbReference type="SUPFAM" id="SSF111369">
    <property type="entry name" value="HlyD-like secretion proteins"/>
    <property type="match status" value="1"/>
</dbReference>
<dbReference type="GO" id="GO:0016020">
    <property type="term" value="C:membrane"/>
    <property type="evidence" value="ECO:0007669"/>
    <property type="project" value="InterPro"/>
</dbReference>
<dbReference type="FunFam" id="2.40.420.20:FF:000006">
    <property type="entry name" value="RND family efflux transporter MFP subunit"/>
    <property type="match status" value="1"/>
</dbReference>
<evidence type="ECO:0000313" key="9">
    <source>
        <dbReference type="EMBL" id="WKW12851.1"/>
    </source>
</evidence>
<dbReference type="GO" id="GO:0060003">
    <property type="term" value="P:copper ion export"/>
    <property type="evidence" value="ECO:0007669"/>
    <property type="project" value="TreeGrafter"/>
</dbReference>
<dbReference type="Pfam" id="PF25975">
    <property type="entry name" value="CzcB_C"/>
    <property type="match status" value="1"/>
</dbReference>
<dbReference type="AlphaFoldDB" id="A0AA49K1N5"/>
<dbReference type="GO" id="GO:0046914">
    <property type="term" value="F:transition metal ion binding"/>
    <property type="evidence" value="ECO:0007669"/>
    <property type="project" value="TreeGrafter"/>
</dbReference>
<evidence type="ECO:0000256" key="2">
    <source>
        <dbReference type="ARBA" id="ARBA00022448"/>
    </source>
</evidence>
<evidence type="ECO:0000256" key="4">
    <source>
        <dbReference type="ARBA" id="ARBA00043263"/>
    </source>
</evidence>
<dbReference type="PANTHER" id="PTHR30097:SF15">
    <property type="entry name" value="CATION EFFLUX SYSTEM PROTEIN CUSB"/>
    <property type="match status" value="1"/>
</dbReference>
<evidence type="ECO:0000313" key="10">
    <source>
        <dbReference type="EMBL" id="WKW15758.1"/>
    </source>
</evidence>
<dbReference type="NCBIfam" id="TIGR01730">
    <property type="entry name" value="RND_mfp"/>
    <property type="match status" value="1"/>
</dbReference>
<protein>
    <submittedName>
        <fullName evidence="10">Efflux RND transporter periplasmic adaptor subunit</fullName>
    </submittedName>
</protein>
<dbReference type="PROSITE" id="PS51257">
    <property type="entry name" value="PROKAR_LIPOPROTEIN"/>
    <property type="match status" value="1"/>
</dbReference>
<dbReference type="Gene3D" id="1.10.287.470">
    <property type="entry name" value="Helix hairpin bin"/>
    <property type="match status" value="1"/>
</dbReference>
<evidence type="ECO:0000259" key="8">
    <source>
        <dbReference type="Pfam" id="PF25975"/>
    </source>
</evidence>
<evidence type="ECO:0000256" key="3">
    <source>
        <dbReference type="ARBA" id="ARBA00022833"/>
    </source>
</evidence>
<dbReference type="KEGG" id="pspc:Strain318_002160"/>
<evidence type="ECO:0000259" key="6">
    <source>
        <dbReference type="Pfam" id="PF25954"/>
    </source>
</evidence>
<dbReference type="Gene3D" id="2.40.30.170">
    <property type="match status" value="1"/>
</dbReference>
<dbReference type="Gene3D" id="2.40.420.20">
    <property type="match status" value="1"/>
</dbReference>
<evidence type="ECO:0000259" key="7">
    <source>
        <dbReference type="Pfam" id="PF25973"/>
    </source>
</evidence>
<dbReference type="InterPro" id="IPR058647">
    <property type="entry name" value="BSH_CzcB-like"/>
</dbReference>
<feature type="domain" description="CusB-like beta-barrel" evidence="6">
    <location>
        <begin position="236"/>
        <end position="310"/>
    </location>
</feature>
<dbReference type="RefSeq" id="WP_367885725.1">
    <property type="nucleotide sequence ID" value="NZ_CP130612.1"/>
</dbReference>
<dbReference type="GO" id="GO:0046686">
    <property type="term" value="P:response to cadmium ion"/>
    <property type="evidence" value="ECO:0007669"/>
    <property type="project" value="UniProtKB-KW"/>
</dbReference>
<dbReference type="GO" id="GO:0030288">
    <property type="term" value="C:outer membrane-bounded periplasmic space"/>
    <property type="evidence" value="ECO:0007669"/>
    <property type="project" value="TreeGrafter"/>
</dbReference>
<dbReference type="InterPro" id="IPR058792">
    <property type="entry name" value="Beta-barrel_RND_2"/>
</dbReference>
<dbReference type="Proteomes" id="UP001229955">
    <property type="component" value="Chromosome"/>
</dbReference>
<dbReference type="EMBL" id="CP130612">
    <property type="protein sequence ID" value="WKW12851.1"/>
    <property type="molecule type" value="Genomic_DNA"/>
</dbReference>
<keyword evidence="2" id="KW-0813">Transport</keyword>
<dbReference type="InterPro" id="IPR051909">
    <property type="entry name" value="MFP_Cation_Efflux"/>
</dbReference>
<accession>A0AA49Q5I7</accession>
<dbReference type="FunFam" id="2.40.30.170:FF:000010">
    <property type="entry name" value="Efflux RND transporter periplasmic adaptor subunit"/>
    <property type="match status" value="1"/>
</dbReference>
<feature type="domain" description="CzcB-like C-terminal circularly permuted SH3-like" evidence="8">
    <location>
        <begin position="321"/>
        <end position="381"/>
    </location>
</feature>
<name>A0AA49K1N5_9BACT</name>
<feature type="domain" description="CzcB-like barrel-sandwich hybrid" evidence="7">
    <location>
        <begin position="89"/>
        <end position="232"/>
    </location>
</feature>
<organism evidence="10 11">
    <name type="scientific">Pseudogemmatithrix spongiicola</name>
    <dbReference type="NCBI Taxonomy" id="3062599"/>
    <lineage>
        <taxon>Bacteria</taxon>
        <taxon>Pseudomonadati</taxon>
        <taxon>Gemmatimonadota</taxon>
        <taxon>Gemmatimonadia</taxon>
        <taxon>Gemmatimonadales</taxon>
        <taxon>Gemmatimonadaceae</taxon>
        <taxon>Pseudogemmatithrix</taxon>
    </lineage>
</organism>
<dbReference type="InterPro" id="IPR058649">
    <property type="entry name" value="CzcB_C"/>
</dbReference>
<proteinExistence type="inferred from homology"/>
<comment type="similarity">
    <text evidence="1">Belongs to the membrane fusion protein (MFP) (TC 8.A.1) family.</text>
</comment>
<evidence type="ECO:0000313" key="11">
    <source>
        <dbReference type="Proteomes" id="UP001229955"/>
    </source>
</evidence>
<keyword evidence="3" id="KW-0862">Zinc</keyword>
<dbReference type="Pfam" id="PF25973">
    <property type="entry name" value="BSH_CzcB"/>
    <property type="match status" value="1"/>
</dbReference>
<accession>A0AA49K1N5</accession>
<dbReference type="GO" id="GO:0015679">
    <property type="term" value="P:plasma membrane copper ion transport"/>
    <property type="evidence" value="ECO:0007669"/>
    <property type="project" value="TreeGrafter"/>
</dbReference>
<dbReference type="PANTHER" id="PTHR30097">
    <property type="entry name" value="CATION EFFLUX SYSTEM PROTEIN CUSB"/>
    <property type="match status" value="1"/>
</dbReference>
<evidence type="ECO:0000256" key="1">
    <source>
        <dbReference type="ARBA" id="ARBA00009477"/>
    </source>
</evidence>
<dbReference type="InterPro" id="IPR006143">
    <property type="entry name" value="RND_pump_MFP"/>
</dbReference>
<dbReference type="EMBL" id="CP130613">
    <property type="protein sequence ID" value="WKW15758.1"/>
    <property type="molecule type" value="Genomic_DNA"/>
</dbReference>
<keyword evidence="4" id="KW-0105">Cadmium resistance</keyword>
<sequence length="395" mass="41285">MTQRLNLQRPRPVVLLFALVVGVVSLACGGGEATADSAAPLAADSTAESDVVVLDTTSIRLGGIRVAVVDSITTSGLQVTGAITYDANRVSHVGSRTEARVLAVRADLGARVGGDAVLAMLESADVGQLRAEERQGEELVAIAKENFAREQRLESQGISSRKELLLAEAELRRSEAALRSTEERLAVLGAAHDHGAGAAYSLVAPFAGTVVARNVSLGEVVGPTDVLFTVADLSVVWIELDIFERDFARVRAGQSVVVTVSAYPGRRFIGRLAYVGEVLDETKRTVRARVEIPNGNAALKPGMFATASIQVGGGGPAMPVVPQAAVQEVEGRQVVFVPGDAPGEFRPVPVVVGETVDGDRVIILSGLRPGSRVVIAGAFALRSELAKGEIGEHGH</sequence>
<dbReference type="Gene3D" id="2.40.50.100">
    <property type="match status" value="1"/>
</dbReference>
<dbReference type="GO" id="GO:0022857">
    <property type="term" value="F:transmembrane transporter activity"/>
    <property type="evidence" value="ECO:0007669"/>
    <property type="project" value="InterPro"/>
</dbReference>
<reference evidence="10" key="1">
    <citation type="submission" date="2023-07" db="EMBL/GenBank/DDBJ databases">
        <authorList>
            <person name="Haufschild T."/>
            <person name="Kallscheuer N."/>
            <person name="Hammer J."/>
            <person name="Kohn T."/>
            <person name="Kabuu M."/>
            <person name="Jogler M."/>
            <person name="Wohfarth N."/>
            <person name="Heuer A."/>
            <person name="Rohde M."/>
            <person name="van Teeseling M.C.F."/>
            <person name="Jogler C."/>
        </authorList>
    </citation>
    <scope>NUCLEOTIDE SEQUENCE</scope>
    <source>
        <strain evidence="9">Strain 138</strain>
        <strain evidence="10">Strain 318</strain>
    </source>
</reference>
<evidence type="ECO:0000256" key="5">
    <source>
        <dbReference type="ARBA" id="ARBA00058766"/>
    </source>
</evidence>
<keyword evidence="11" id="KW-1185">Reference proteome</keyword>
<gene>
    <name evidence="9" type="ORF">Strain138_002161</name>
    <name evidence="10" type="ORF">Strain318_002160</name>
</gene>
<dbReference type="Pfam" id="PF25954">
    <property type="entry name" value="Beta-barrel_RND_2"/>
    <property type="match status" value="1"/>
</dbReference>